<dbReference type="Pfam" id="PF02903">
    <property type="entry name" value="Alpha-amylase_N"/>
    <property type="match status" value="1"/>
</dbReference>
<evidence type="ECO:0000313" key="5">
    <source>
        <dbReference type="Proteomes" id="UP000270219"/>
    </source>
</evidence>
<keyword evidence="5" id="KW-1185">Reference proteome</keyword>
<dbReference type="InterPro" id="IPR013783">
    <property type="entry name" value="Ig-like_fold"/>
</dbReference>
<dbReference type="CDD" id="cd11338">
    <property type="entry name" value="AmyAc_CMD"/>
    <property type="match status" value="1"/>
</dbReference>
<feature type="domain" description="Glycosyl hydrolase family 13 catalytic" evidence="3">
    <location>
        <begin position="138"/>
        <end position="496"/>
    </location>
</feature>
<proteinExistence type="predicted"/>
<dbReference type="CDD" id="cd02857">
    <property type="entry name" value="E_set_CDase_PDE_N"/>
    <property type="match status" value="1"/>
</dbReference>
<reference evidence="4 5" key="1">
    <citation type="submission" date="2018-10" db="EMBL/GenBank/DDBJ databases">
        <title>Oceanobacillus sp. YLB-02 draft genome.</title>
        <authorList>
            <person name="Yu L."/>
        </authorList>
    </citation>
    <scope>NUCLEOTIDE SEQUENCE [LARGE SCALE GENOMIC DNA]</scope>
    <source>
        <strain evidence="4 5">YLB-02</strain>
    </source>
</reference>
<name>A0A498DQ83_9BACI</name>
<evidence type="ECO:0000259" key="3">
    <source>
        <dbReference type="SMART" id="SM00642"/>
    </source>
</evidence>
<sequence length="594" mass="69910">MLKEAIFHRPKNNFAYAYNKDTLHIMIQTKKDDVKKVELIYGDPYEWENGKWLTESIVMEKKASTSSYDFWKGSVKPPFHRLRYAFRCSDKKETVILTELGFYQELPQDIANYFCFPYIHEIDVFNAPDWVKNTVWYQIFPERFANGDSALNPVNTLPWGSAEPSPGNFFGGDFQGILNNLDYLVDLGINGIYFTPIFKASSNHKYDTIDYLEIDPQFGDKVIFRKLVRECHRRGIRVMLDAVFNHSGYHFAPFQDVLEKQEKSKYKDWFHAWNFPIVHKPKPNYDTFGFVHTMPKLNTKNPEVKAYLLKVAKYWVEEFDIDGWRLDVANEVDHTFWREFRKVVKSVKSDVYILGEVWHDSMPWLKGDQFDAVMNYPFTKAAIDFFAKQSIGTQKFAESITSLLYMYPENINEVSFNLLGSHDTARILTTANGDKRKIRMLFLFQLSFIGTPCIYYGDEIGMTGDNDPGCRGCMVWDREKQDTELYFFIKQLIALRRTDELFGNQADFRFLDINEKGCIIYEKRLVNRRLIFILNNSDSILRIPTNKLNFNNSRIIEWIFSKGEKLQKEEKKVRKGTKMKVPDLSFRIFEETMQ</sequence>
<dbReference type="GO" id="GO:0005975">
    <property type="term" value="P:carbohydrate metabolic process"/>
    <property type="evidence" value="ECO:0007669"/>
    <property type="project" value="InterPro"/>
</dbReference>
<evidence type="ECO:0000256" key="1">
    <source>
        <dbReference type="ARBA" id="ARBA00022801"/>
    </source>
</evidence>
<gene>
    <name evidence="4" type="ORF">D8M04_05760</name>
</gene>
<dbReference type="Proteomes" id="UP000270219">
    <property type="component" value="Unassembled WGS sequence"/>
</dbReference>
<dbReference type="RefSeq" id="WP_121521960.1">
    <property type="nucleotide sequence ID" value="NZ_RCHR01000002.1"/>
</dbReference>
<protein>
    <submittedName>
        <fullName evidence="4">Alpha-glycosidase</fullName>
    </submittedName>
</protein>
<dbReference type="PANTHER" id="PTHR10357:SF210">
    <property type="entry name" value="MALTODEXTRIN GLUCOSIDASE"/>
    <property type="match status" value="1"/>
</dbReference>
<dbReference type="EMBL" id="RCHR01000002">
    <property type="protein sequence ID" value="RLL46709.1"/>
    <property type="molecule type" value="Genomic_DNA"/>
</dbReference>
<dbReference type="GO" id="GO:0004553">
    <property type="term" value="F:hydrolase activity, hydrolyzing O-glycosyl compounds"/>
    <property type="evidence" value="ECO:0007669"/>
    <property type="project" value="InterPro"/>
</dbReference>
<dbReference type="Gene3D" id="3.90.400.10">
    <property type="entry name" value="Oligo-1,6-glucosidase, Domain 2"/>
    <property type="match status" value="1"/>
</dbReference>
<dbReference type="InterPro" id="IPR004185">
    <property type="entry name" value="Glyco_hydro_13_lg-like_dom"/>
</dbReference>
<dbReference type="InterPro" id="IPR013780">
    <property type="entry name" value="Glyco_hydro_b"/>
</dbReference>
<dbReference type="InterPro" id="IPR006047">
    <property type="entry name" value="GH13_cat_dom"/>
</dbReference>
<dbReference type="AlphaFoldDB" id="A0A498DQ83"/>
<dbReference type="PANTHER" id="PTHR10357">
    <property type="entry name" value="ALPHA-AMYLASE FAMILY MEMBER"/>
    <property type="match status" value="1"/>
</dbReference>
<organism evidence="4 5">
    <name type="scientific">Oceanobacillus piezotolerans</name>
    <dbReference type="NCBI Taxonomy" id="2448030"/>
    <lineage>
        <taxon>Bacteria</taxon>
        <taxon>Bacillati</taxon>
        <taxon>Bacillota</taxon>
        <taxon>Bacilli</taxon>
        <taxon>Bacillales</taxon>
        <taxon>Bacillaceae</taxon>
        <taxon>Oceanobacillus</taxon>
    </lineage>
</organism>
<keyword evidence="1" id="KW-0378">Hydrolase</keyword>
<dbReference type="Gene3D" id="2.60.40.1180">
    <property type="entry name" value="Golgi alpha-mannosidase II"/>
    <property type="match status" value="1"/>
</dbReference>
<evidence type="ECO:0000313" key="4">
    <source>
        <dbReference type="EMBL" id="RLL46709.1"/>
    </source>
</evidence>
<comment type="caution">
    <text evidence="4">The sequence shown here is derived from an EMBL/GenBank/DDBJ whole genome shotgun (WGS) entry which is preliminary data.</text>
</comment>
<evidence type="ECO:0000256" key="2">
    <source>
        <dbReference type="ARBA" id="ARBA00023295"/>
    </source>
</evidence>
<dbReference type="InterPro" id="IPR045857">
    <property type="entry name" value="O16G_dom_2"/>
</dbReference>
<dbReference type="OrthoDB" id="9805159at2"/>
<keyword evidence="2 4" id="KW-0326">Glycosidase</keyword>
<dbReference type="Gene3D" id="3.20.20.80">
    <property type="entry name" value="Glycosidases"/>
    <property type="match status" value="1"/>
</dbReference>
<accession>A0A498DQ83</accession>
<dbReference type="Pfam" id="PF00128">
    <property type="entry name" value="Alpha-amylase"/>
    <property type="match status" value="1"/>
</dbReference>
<dbReference type="SMART" id="SM00642">
    <property type="entry name" value="Aamy"/>
    <property type="match status" value="1"/>
</dbReference>
<dbReference type="InterPro" id="IPR017853">
    <property type="entry name" value="GH"/>
</dbReference>
<dbReference type="SUPFAM" id="SSF51445">
    <property type="entry name" value="(Trans)glycosidases"/>
    <property type="match status" value="1"/>
</dbReference>
<dbReference type="Gene3D" id="2.60.40.10">
    <property type="entry name" value="Immunoglobulins"/>
    <property type="match status" value="1"/>
</dbReference>